<proteinExistence type="predicted"/>
<dbReference type="EMBL" id="JBHLTF010000028">
    <property type="protein sequence ID" value="MFC0717516.1"/>
    <property type="molecule type" value="Genomic_DNA"/>
</dbReference>
<protein>
    <submittedName>
        <fullName evidence="1">Uncharacterized protein</fullName>
    </submittedName>
</protein>
<dbReference type="Proteomes" id="UP001589898">
    <property type="component" value="Unassembled WGS sequence"/>
</dbReference>
<accession>A0ABV6SVQ5</accession>
<comment type="caution">
    <text evidence="1">The sequence shown here is derived from an EMBL/GenBank/DDBJ whole genome shotgun (WGS) entry which is preliminary data.</text>
</comment>
<organism evidence="1 2">
    <name type="scientific">Luteimonas padinae</name>
    <dbReference type="NCBI Taxonomy" id="1714359"/>
    <lineage>
        <taxon>Bacteria</taxon>
        <taxon>Pseudomonadati</taxon>
        <taxon>Pseudomonadota</taxon>
        <taxon>Gammaproteobacteria</taxon>
        <taxon>Lysobacterales</taxon>
        <taxon>Lysobacteraceae</taxon>
        <taxon>Luteimonas</taxon>
    </lineage>
</organism>
<reference evidence="1 2" key="1">
    <citation type="submission" date="2024-09" db="EMBL/GenBank/DDBJ databases">
        <authorList>
            <person name="Sun Q."/>
            <person name="Mori K."/>
        </authorList>
    </citation>
    <scope>NUCLEOTIDE SEQUENCE [LARGE SCALE GENOMIC DNA]</scope>
    <source>
        <strain evidence="1 2">KCTC 52403</strain>
    </source>
</reference>
<dbReference type="RefSeq" id="WP_189497968.1">
    <property type="nucleotide sequence ID" value="NZ_BMZT01000008.1"/>
</dbReference>
<evidence type="ECO:0000313" key="2">
    <source>
        <dbReference type="Proteomes" id="UP001589898"/>
    </source>
</evidence>
<sequence>MVTLEALTAQLDELENRMPQLIEDYPDDGGFWMAFAGEADVIEDQAGVHSQMVGKRLEAMLAEYGRYMSYMELGGEES</sequence>
<keyword evidence="2" id="KW-1185">Reference proteome</keyword>
<gene>
    <name evidence="1" type="ORF">ACFFFU_07105</name>
</gene>
<name>A0ABV6SVQ5_9GAMM</name>
<evidence type="ECO:0000313" key="1">
    <source>
        <dbReference type="EMBL" id="MFC0717516.1"/>
    </source>
</evidence>